<dbReference type="SUPFAM" id="SSF53335">
    <property type="entry name" value="S-adenosyl-L-methionine-dependent methyltransferases"/>
    <property type="match status" value="1"/>
</dbReference>
<organism evidence="1 2">
    <name type="scientific">Lysobacter cavernae</name>
    <dbReference type="NCBI Taxonomy" id="1685901"/>
    <lineage>
        <taxon>Bacteria</taxon>
        <taxon>Pseudomonadati</taxon>
        <taxon>Pseudomonadota</taxon>
        <taxon>Gammaproteobacteria</taxon>
        <taxon>Lysobacterales</taxon>
        <taxon>Lysobacteraceae</taxon>
        <taxon>Lysobacter</taxon>
    </lineage>
</organism>
<dbReference type="Pfam" id="PF06080">
    <property type="entry name" value="DUF938"/>
    <property type="match status" value="1"/>
</dbReference>
<keyword evidence="2" id="KW-1185">Reference proteome</keyword>
<reference evidence="2" key="1">
    <citation type="journal article" date="2019" name="Int. J. Syst. Evol. Microbiol.">
        <title>The Global Catalogue of Microorganisms (GCM) 10K type strain sequencing project: providing services to taxonomists for standard genome sequencing and annotation.</title>
        <authorList>
            <consortium name="The Broad Institute Genomics Platform"/>
            <consortium name="The Broad Institute Genome Sequencing Center for Infectious Disease"/>
            <person name="Wu L."/>
            <person name="Ma J."/>
        </authorList>
    </citation>
    <scope>NUCLEOTIDE SEQUENCE [LARGE SCALE GENOMIC DNA]</scope>
    <source>
        <strain evidence="2">KCTC 42875</strain>
    </source>
</reference>
<dbReference type="Proteomes" id="UP001595740">
    <property type="component" value="Unassembled WGS sequence"/>
</dbReference>
<dbReference type="RefSeq" id="WP_386759702.1">
    <property type="nucleotide sequence ID" value="NZ_JBHRXK010000006.1"/>
</dbReference>
<protein>
    <submittedName>
        <fullName evidence="1">DUF938 domain-containing protein</fullName>
    </submittedName>
</protein>
<sequence length="211" mass="22975">MKPYAPACDRNRDPILAVLQRHFRDRRQVLEVGSGTGQHAVYFAAALPWLRWQCSDRAEALPGIRLWLEDAALANTPAPVALDVTSGPWPRASGEGGRFDAAFSANTLHIMAWPQAEACFAGLDGVLAEDAVVAVYGPFNYHGACTSDSNREFDGWLKARDPASGIRDFEAVDALARAIGLRLVEDVAMPAHNRCLVWRRGGADVVLTPPR</sequence>
<name>A0ABV7RTB7_9GAMM</name>
<comment type="caution">
    <text evidence="1">The sequence shown here is derived from an EMBL/GenBank/DDBJ whole genome shotgun (WGS) entry which is preliminary data.</text>
</comment>
<dbReference type="PANTHER" id="PTHR20974:SF0">
    <property type="entry name" value="UPF0585 PROTEIN CG18661"/>
    <property type="match status" value="1"/>
</dbReference>
<proteinExistence type="predicted"/>
<evidence type="ECO:0000313" key="1">
    <source>
        <dbReference type="EMBL" id="MFC3551937.1"/>
    </source>
</evidence>
<dbReference type="Gene3D" id="3.40.50.150">
    <property type="entry name" value="Vaccinia Virus protein VP39"/>
    <property type="match status" value="1"/>
</dbReference>
<dbReference type="InterPro" id="IPR010342">
    <property type="entry name" value="DUF938"/>
</dbReference>
<accession>A0ABV7RTB7</accession>
<gene>
    <name evidence="1" type="ORF">ACFOLC_13080</name>
</gene>
<evidence type="ECO:0000313" key="2">
    <source>
        <dbReference type="Proteomes" id="UP001595740"/>
    </source>
</evidence>
<dbReference type="PANTHER" id="PTHR20974">
    <property type="entry name" value="UPF0585 PROTEIN CG18661"/>
    <property type="match status" value="1"/>
</dbReference>
<dbReference type="InterPro" id="IPR029063">
    <property type="entry name" value="SAM-dependent_MTases_sf"/>
</dbReference>
<dbReference type="EMBL" id="JBHRXK010000006">
    <property type="protein sequence ID" value="MFC3551937.1"/>
    <property type="molecule type" value="Genomic_DNA"/>
</dbReference>